<dbReference type="AlphaFoldDB" id="A0A9Q8USL3"/>
<organism evidence="1 2">
    <name type="scientific">Passalora fulva</name>
    <name type="common">Tomato leaf mold</name>
    <name type="synonym">Cladosporium fulvum</name>
    <dbReference type="NCBI Taxonomy" id="5499"/>
    <lineage>
        <taxon>Eukaryota</taxon>
        <taxon>Fungi</taxon>
        <taxon>Dikarya</taxon>
        <taxon>Ascomycota</taxon>
        <taxon>Pezizomycotina</taxon>
        <taxon>Dothideomycetes</taxon>
        <taxon>Dothideomycetidae</taxon>
        <taxon>Mycosphaerellales</taxon>
        <taxon>Mycosphaerellaceae</taxon>
        <taxon>Fulvia</taxon>
    </lineage>
</organism>
<accession>A0A9Q8USL3</accession>
<evidence type="ECO:0000313" key="2">
    <source>
        <dbReference type="Proteomes" id="UP000756132"/>
    </source>
</evidence>
<reference evidence="1" key="1">
    <citation type="submission" date="2021-12" db="EMBL/GenBank/DDBJ databases">
        <authorList>
            <person name="Zaccaron A."/>
            <person name="Stergiopoulos I."/>
        </authorList>
    </citation>
    <scope>NUCLEOTIDE SEQUENCE</scope>
    <source>
        <strain evidence="1">Race5_Kim</strain>
    </source>
</reference>
<name>A0A9Q8USL3_PASFU</name>
<dbReference type="KEGG" id="ffu:CLAFUR5_11388"/>
<gene>
    <name evidence="1" type="ORF">CLAFUR5_11388</name>
</gene>
<dbReference type="Proteomes" id="UP000756132">
    <property type="component" value="Chromosome 8"/>
</dbReference>
<reference evidence="1" key="2">
    <citation type="journal article" date="2022" name="Microb. Genom.">
        <title>A chromosome-scale genome assembly of the tomato pathogen Cladosporium fulvum reveals a compartmentalized genome architecture and the presence of a dispensable chromosome.</title>
        <authorList>
            <person name="Zaccaron A.Z."/>
            <person name="Chen L.H."/>
            <person name="Samaras A."/>
            <person name="Stergiopoulos I."/>
        </authorList>
    </citation>
    <scope>NUCLEOTIDE SEQUENCE</scope>
    <source>
        <strain evidence="1">Race5_Kim</strain>
    </source>
</reference>
<dbReference type="EMBL" id="CP090170">
    <property type="protein sequence ID" value="UJO20949.1"/>
    <property type="molecule type" value="Genomic_DNA"/>
</dbReference>
<keyword evidence="2" id="KW-1185">Reference proteome</keyword>
<proteinExistence type="predicted"/>
<protein>
    <submittedName>
        <fullName evidence="1">Uncharacterized protein</fullName>
    </submittedName>
</protein>
<dbReference type="RefSeq" id="XP_047765315.1">
    <property type="nucleotide sequence ID" value="XM_047910536.1"/>
</dbReference>
<dbReference type="GeneID" id="71991266"/>
<evidence type="ECO:0000313" key="1">
    <source>
        <dbReference type="EMBL" id="UJO20949.1"/>
    </source>
</evidence>
<sequence>MFFSYSQLAKWLRSLTVVDRQLVKSLRYGEEVAENGGVRSREQMKKMLDDQHAIDLQLVGMAEVRVMHPGAEKGWRYMKLKDIMSAEYESE</sequence>